<reference evidence="1 2" key="1">
    <citation type="submission" date="2009-10" db="EMBL/GenBank/DDBJ databases">
        <title>Complete sequence of Halothiobacillus neapolitanus c2.</title>
        <authorList>
            <consortium name="US DOE Joint Genome Institute"/>
            <person name="Lucas S."/>
            <person name="Copeland A."/>
            <person name="Lapidus A."/>
            <person name="Glavina del Rio T."/>
            <person name="Tice H."/>
            <person name="Bruce D."/>
            <person name="Goodwin L."/>
            <person name="Pitluck S."/>
            <person name="Davenport K."/>
            <person name="Brettin T."/>
            <person name="Detter J.C."/>
            <person name="Han C."/>
            <person name="Tapia R."/>
            <person name="Larimer F."/>
            <person name="Land M."/>
            <person name="Hauser L."/>
            <person name="Kyrpides N."/>
            <person name="Mikhailova N."/>
            <person name="Kerfeld C."/>
            <person name="Cannon G."/>
            <person name="Heinhort S."/>
        </authorList>
    </citation>
    <scope>NUCLEOTIDE SEQUENCE [LARGE SCALE GENOMIC DNA]</scope>
    <source>
        <strain evidence="2">ATCC 23641 / c2</strain>
    </source>
</reference>
<accession>D0KZ35</accession>
<keyword evidence="2" id="KW-1185">Reference proteome</keyword>
<dbReference type="EMBL" id="CP001801">
    <property type="protein sequence ID" value="ACX95708.1"/>
    <property type="molecule type" value="Genomic_DNA"/>
</dbReference>
<dbReference type="HOGENOM" id="CLU_3382173_0_0_6"/>
<dbReference type="KEGG" id="hna:Hneap_0863"/>
<protein>
    <submittedName>
        <fullName evidence="1">Uncharacterized protein</fullName>
    </submittedName>
</protein>
<proteinExistence type="predicted"/>
<gene>
    <name evidence="1" type="ordered locus">Hneap_0863</name>
</gene>
<evidence type="ECO:0000313" key="2">
    <source>
        <dbReference type="Proteomes" id="UP000009102"/>
    </source>
</evidence>
<name>D0KZ35_HALNC</name>
<sequence>MINIALALTYRHGISSLIQKPIARYANRQDVFS</sequence>
<dbReference type="Proteomes" id="UP000009102">
    <property type="component" value="Chromosome"/>
</dbReference>
<evidence type="ECO:0000313" key="1">
    <source>
        <dbReference type="EMBL" id="ACX95708.1"/>
    </source>
</evidence>
<dbReference type="AlphaFoldDB" id="D0KZ35"/>
<organism evidence="1 2">
    <name type="scientific">Halothiobacillus neapolitanus (strain ATCC 23641 / DSM 15147 / CIP 104769 / NCIMB 8539 / c2)</name>
    <name type="common">Thiobacillus neapolitanus</name>
    <dbReference type="NCBI Taxonomy" id="555778"/>
    <lineage>
        <taxon>Bacteria</taxon>
        <taxon>Pseudomonadati</taxon>
        <taxon>Pseudomonadota</taxon>
        <taxon>Gammaproteobacteria</taxon>
        <taxon>Chromatiales</taxon>
        <taxon>Halothiobacillaceae</taxon>
        <taxon>Halothiobacillus</taxon>
    </lineage>
</organism>